<evidence type="ECO:0000313" key="1">
    <source>
        <dbReference type="EMBL" id="GFH33231.1"/>
    </source>
</evidence>
<name>A0A6A0ALV6_HAELA</name>
<dbReference type="EMBL" id="BLLF01008039">
    <property type="protein sequence ID" value="GFH33231.1"/>
    <property type="molecule type" value="Genomic_DNA"/>
</dbReference>
<dbReference type="Proteomes" id="UP000485058">
    <property type="component" value="Unassembled WGS sequence"/>
</dbReference>
<organism evidence="1 2">
    <name type="scientific">Haematococcus lacustris</name>
    <name type="common">Green alga</name>
    <name type="synonym">Haematococcus pluvialis</name>
    <dbReference type="NCBI Taxonomy" id="44745"/>
    <lineage>
        <taxon>Eukaryota</taxon>
        <taxon>Viridiplantae</taxon>
        <taxon>Chlorophyta</taxon>
        <taxon>core chlorophytes</taxon>
        <taxon>Chlorophyceae</taxon>
        <taxon>CS clade</taxon>
        <taxon>Chlamydomonadales</taxon>
        <taxon>Haematococcaceae</taxon>
        <taxon>Haematococcus</taxon>
    </lineage>
</organism>
<dbReference type="AlphaFoldDB" id="A0A6A0ALV6"/>
<reference evidence="1 2" key="1">
    <citation type="submission" date="2020-02" db="EMBL/GenBank/DDBJ databases">
        <title>Draft genome sequence of Haematococcus lacustris strain NIES-144.</title>
        <authorList>
            <person name="Morimoto D."/>
            <person name="Nakagawa S."/>
            <person name="Yoshida T."/>
            <person name="Sawayama S."/>
        </authorList>
    </citation>
    <scope>NUCLEOTIDE SEQUENCE [LARGE SCALE GENOMIC DNA]</scope>
    <source>
        <strain evidence="1 2">NIES-144</strain>
    </source>
</reference>
<protein>
    <submittedName>
        <fullName evidence="1">Uncharacterized protein</fullName>
    </submittedName>
</protein>
<gene>
    <name evidence="1" type="ORF">HaLaN_32569</name>
</gene>
<proteinExistence type="predicted"/>
<keyword evidence="2" id="KW-1185">Reference proteome</keyword>
<feature type="non-terminal residue" evidence="1">
    <location>
        <position position="1"/>
    </location>
</feature>
<sequence length="56" mass="5341">MMLAAAGDCSGAVQLANQEVAGGAHDSLAAALQCSEGLRGAQLALGLTGLSLAASK</sequence>
<evidence type="ECO:0000313" key="2">
    <source>
        <dbReference type="Proteomes" id="UP000485058"/>
    </source>
</evidence>
<accession>A0A6A0ALV6</accession>
<comment type="caution">
    <text evidence="1">The sequence shown here is derived from an EMBL/GenBank/DDBJ whole genome shotgun (WGS) entry which is preliminary data.</text>
</comment>